<gene>
    <name evidence="3" type="ORF">PWYN_11045</name>
</gene>
<dbReference type="GO" id="GO:0016787">
    <property type="term" value="F:hydrolase activity"/>
    <property type="evidence" value="ECO:0007669"/>
    <property type="project" value="UniProtKB-KW"/>
</dbReference>
<accession>A0A098MB89</accession>
<dbReference type="PANTHER" id="PTHR43546:SF9">
    <property type="entry name" value="L-ASCORBATE-6-PHOSPHATE LACTONASE ULAG-RELATED"/>
    <property type="match status" value="1"/>
</dbReference>
<dbReference type="RefSeq" id="WP_036651251.1">
    <property type="nucleotide sequence ID" value="NZ_JQCR01000002.1"/>
</dbReference>
<sequence>MKLEARTKRAAVFLTIVMCCTLLGACSKTDTTTDKPNLEPAKNGSMTIKYVGNSCFYLTFPDGTTILTDPYPAKLEAFFGPAPDMEVDAYTVSHYHEDHTPDMKQLKGKPTTIVPAMMKEPLKVGDVEVTGFPSKHVSTLGENEIFVFRYGDLKIVHMGETDKIESPEALEAVKDADVVLTYTGEYGPQTLDNGDIFQYLYDLNVKVLIPQHFSNHPEAIFYGEPTIDQILKEVPQGIETIKLDELVVTKDMKKQFVALSQMNAK</sequence>
<proteinExistence type="predicted"/>
<protein>
    <recommendedName>
        <fullName evidence="5">Beta-lactamase</fullName>
    </recommendedName>
</protein>
<dbReference type="eggNOG" id="COG2220">
    <property type="taxonomic scope" value="Bacteria"/>
</dbReference>
<dbReference type="SUPFAM" id="SSF56281">
    <property type="entry name" value="Metallo-hydrolase/oxidoreductase"/>
    <property type="match status" value="1"/>
</dbReference>
<dbReference type="InterPro" id="IPR036866">
    <property type="entry name" value="RibonucZ/Hydroxyglut_hydro"/>
</dbReference>
<keyword evidence="1" id="KW-0378">Hydrolase</keyword>
<dbReference type="PANTHER" id="PTHR43546">
    <property type="entry name" value="UPF0173 METAL-DEPENDENT HYDROLASE MJ1163-RELATED"/>
    <property type="match status" value="1"/>
</dbReference>
<organism evidence="3 4">
    <name type="scientific">Paenibacillus wynnii</name>
    <dbReference type="NCBI Taxonomy" id="268407"/>
    <lineage>
        <taxon>Bacteria</taxon>
        <taxon>Bacillati</taxon>
        <taxon>Bacillota</taxon>
        <taxon>Bacilli</taxon>
        <taxon>Bacillales</taxon>
        <taxon>Paenibacillaceae</taxon>
        <taxon>Paenibacillus</taxon>
    </lineage>
</organism>
<dbReference type="EMBL" id="JQCR01000002">
    <property type="protein sequence ID" value="KGE19814.1"/>
    <property type="molecule type" value="Genomic_DNA"/>
</dbReference>
<dbReference type="Proteomes" id="UP000029734">
    <property type="component" value="Unassembled WGS sequence"/>
</dbReference>
<evidence type="ECO:0000256" key="2">
    <source>
        <dbReference type="SAM" id="SignalP"/>
    </source>
</evidence>
<reference evidence="3 4" key="1">
    <citation type="submission" date="2014-08" db="EMBL/GenBank/DDBJ databases">
        <authorList>
            <person name="den Bakker H.C."/>
        </authorList>
    </citation>
    <scope>NUCLEOTIDE SEQUENCE [LARGE SCALE GENOMIC DNA]</scope>
    <source>
        <strain evidence="3 4">DSM 18334</strain>
    </source>
</reference>
<name>A0A098MB89_9BACL</name>
<evidence type="ECO:0000256" key="1">
    <source>
        <dbReference type="ARBA" id="ARBA00022801"/>
    </source>
</evidence>
<comment type="caution">
    <text evidence="3">The sequence shown here is derived from an EMBL/GenBank/DDBJ whole genome shotgun (WGS) entry which is preliminary data.</text>
</comment>
<dbReference type="STRING" id="268407.PWYN_11045"/>
<keyword evidence="4" id="KW-1185">Reference proteome</keyword>
<evidence type="ECO:0000313" key="4">
    <source>
        <dbReference type="Proteomes" id="UP000029734"/>
    </source>
</evidence>
<dbReference type="InterPro" id="IPR050114">
    <property type="entry name" value="UPF0173_UPF0282_UlaG_hydrolase"/>
</dbReference>
<dbReference type="AlphaFoldDB" id="A0A098MB89"/>
<dbReference type="Pfam" id="PF13483">
    <property type="entry name" value="Lactamase_B_3"/>
    <property type="match status" value="1"/>
</dbReference>
<keyword evidence="2" id="KW-0732">Signal</keyword>
<feature type="chain" id="PRO_5001937972" description="Beta-lactamase" evidence="2">
    <location>
        <begin position="26"/>
        <end position="265"/>
    </location>
</feature>
<dbReference type="PROSITE" id="PS51257">
    <property type="entry name" value="PROKAR_LIPOPROTEIN"/>
    <property type="match status" value="1"/>
</dbReference>
<dbReference type="Gene3D" id="3.60.15.10">
    <property type="entry name" value="Ribonuclease Z/Hydroxyacylglutathione hydrolase-like"/>
    <property type="match status" value="1"/>
</dbReference>
<reference evidence="3 4" key="2">
    <citation type="submission" date="2014-10" db="EMBL/GenBank/DDBJ databases">
        <title>Comparative genomics of the Paenibacillus odorifer group.</title>
        <authorList>
            <person name="Tsai Y.-C."/>
            <person name="Martin N."/>
            <person name="Korlach J."/>
            <person name="Wiedmann M."/>
        </authorList>
    </citation>
    <scope>NUCLEOTIDE SEQUENCE [LARGE SCALE GENOMIC DNA]</scope>
    <source>
        <strain evidence="3 4">DSM 18334</strain>
    </source>
</reference>
<evidence type="ECO:0000313" key="3">
    <source>
        <dbReference type="EMBL" id="KGE19814.1"/>
    </source>
</evidence>
<dbReference type="OrthoDB" id="9789133at2"/>
<feature type="signal peptide" evidence="2">
    <location>
        <begin position="1"/>
        <end position="25"/>
    </location>
</feature>
<evidence type="ECO:0008006" key="5">
    <source>
        <dbReference type="Google" id="ProtNLM"/>
    </source>
</evidence>